<evidence type="ECO:0000313" key="9">
    <source>
        <dbReference type="Proteomes" id="UP000602284"/>
    </source>
</evidence>
<dbReference type="InterPro" id="IPR004923">
    <property type="entry name" value="FTR1/Fip1/EfeU"/>
</dbReference>
<comment type="similarity">
    <text evidence="2">Belongs to the oxidase-dependent Fe transporter (OFeT) (TC 9.A.10.1) family.</text>
</comment>
<proteinExistence type="inferred from homology"/>
<keyword evidence="3 6" id="KW-0812">Transmembrane</keyword>
<gene>
    <name evidence="8" type="ORF">JJB07_02925</name>
</gene>
<dbReference type="Pfam" id="PF03239">
    <property type="entry name" value="FTR1"/>
    <property type="match status" value="1"/>
</dbReference>
<sequence length="489" mass="53787">MLRKSITVLMVFLMLALAPLSAFAASEGSEHVQKAQALIEHAITSAQQGNLPEAQKQYDQFREDWLDFEDTVKSDSGEAYKAIESNMGQIDYALLQNKQDDVVKALQGLHDANAQYVEGRFTKGDTISDQNMTFAQFITLLEQTKSSVHDQDQQTALTNINKVRDSWLSVEGVVVAKSAGIYADTERDMVTANAMITDQKWTDAETLLGNMVQYLSPIADTAGYTMWDAAMIPIREGLEALLVVGALMAFVKKEKNRSGGRWVWGGVLTGLAVSAVLAILIKYIFTSGAFGQNNFLISGWTGVVAAIMLLYMSYWLHSKSNIADWNQYMKEKSTAALSKGNMISLGVLSFLAIFREGTETVLFIIGMVNQISINQLLLGIVIGLGVLVIVAFLMFYVGIKLPMRPFFMVSSLIVFYLCLKFTGTGLHSLQLAGTLSSTTTSVLPSIDFLGFFPSWQSAIPQFALVLFALIVLVVSRKKQPSKTHTQAQN</sequence>
<evidence type="ECO:0000256" key="4">
    <source>
        <dbReference type="ARBA" id="ARBA00022989"/>
    </source>
</evidence>
<organism evidence="8 9">
    <name type="scientific">Tumebacillus amylolyticus</name>
    <dbReference type="NCBI Taxonomy" id="2801339"/>
    <lineage>
        <taxon>Bacteria</taxon>
        <taxon>Bacillati</taxon>
        <taxon>Bacillota</taxon>
        <taxon>Bacilli</taxon>
        <taxon>Bacillales</taxon>
        <taxon>Alicyclobacillaceae</taxon>
        <taxon>Tumebacillus</taxon>
    </lineage>
</organism>
<feature type="transmembrane region" description="Helical" evidence="6">
    <location>
        <begin position="406"/>
        <end position="426"/>
    </location>
</feature>
<keyword evidence="9" id="KW-1185">Reference proteome</keyword>
<accession>A0ABS1J5N5</accession>
<feature type="transmembrane region" description="Helical" evidence="6">
    <location>
        <begin position="375"/>
        <end position="399"/>
    </location>
</feature>
<dbReference type="RefSeq" id="WP_201630957.1">
    <property type="nucleotide sequence ID" value="NZ_JAEQNB010000001.1"/>
</dbReference>
<dbReference type="Proteomes" id="UP000602284">
    <property type="component" value="Unassembled WGS sequence"/>
</dbReference>
<dbReference type="EMBL" id="JAEQNB010000001">
    <property type="protein sequence ID" value="MBL0385593.1"/>
    <property type="molecule type" value="Genomic_DNA"/>
</dbReference>
<comment type="caution">
    <text evidence="8">The sequence shown here is derived from an EMBL/GenBank/DDBJ whole genome shotgun (WGS) entry which is preliminary data.</text>
</comment>
<comment type="subcellular location">
    <subcellularLocation>
        <location evidence="1">Membrane</location>
        <topology evidence="1">Multi-pass membrane protein</topology>
    </subcellularLocation>
</comment>
<evidence type="ECO:0000256" key="2">
    <source>
        <dbReference type="ARBA" id="ARBA00008333"/>
    </source>
</evidence>
<evidence type="ECO:0000256" key="5">
    <source>
        <dbReference type="ARBA" id="ARBA00023136"/>
    </source>
</evidence>
<dbReference type="PANTHER" id="PTHR31632:SF2">
    <property type="entry name" value="PLASMA MEMBRANE IRON PERMEASE"/>
    <property type="match status" value="1"/>
</dbReference>
<evidence type="ECO:0000256" key="7">
    <source>
        <dbReference type="SAM" id="SignalP"/>
    </source>
</evidence>
<keyword evidence="4 6" id="KW-1133">Transmembrane helix</keyword>
<feature type="transmembrane region" description="Helical" evidence="6">
    <location>
        <begin position="336"/>
        <end position="355"/>
    </location>
</feature>
<feature type="transmembrane region" description="Helical" evidence="6">
    <location>
        <begin position="458"/>
        <end position="475"/>
    </location>
</feature>
<feature type="signal peptide" evidence="7">
    <location>
        <begin position="1"/>
        <end position="24"/>
    </location>
</feature>
<evidence type="ECO:0000256" key="3">
    <source>
        <dbReference type="ARBA" id="ARBA00022692"/>
    </source>
</evidence>
<dbReference type="PANTHER" id="PTHR31632">
    <property type="entry name" value="IRON TRANSPORTER FTH1"/>
    <property type="match status" value="1"/>
</dbReference>
<feature type="transmembrane region" description="Helical" evidence="6">
    <location>
        <begin position="263"/>
        <end position="285"/>
    </location>
</feature>
<keyword evidence="5 6" id="KW-0472">Membrane</keyword>
<feature type="transmembrane region" description="Helical" evidence="6">
    <location>
        <begin position="297"/>
        <end position="316"/>
    </location>
</feature>
<reference evidence="8 9" key="1">
    <citation type="submission" date="2021-01" db="EMBL/GenBank/DDBJ databases">
        <title>Tumebacillus sp. strain ITR2 16S ribosomal RNA gene Genome sequencing and assembly.</title>
        <authorList>
            <person name="Kang M."/>
        </authorList>
    </citation>
    <scope>NUCLEOTIDE SEQUENCE [LARGE SCALE GENOMIC DNA]</scope>
    <source>
        <strain evidence="8 9">ITR2</strain>
    </source>
</reference>
<evidence type="ECO:0000313" key="8">
    <source>
        <dbReference type="EMBL" id="MBL0385593.1"/>
    </source>
</evidence>
<feature type="chain" id="PRO_5047525583" evidence="7">
    <location>
        <begin position="25"/>
        <end position="489"/>
    </location>
</feature>
<protein>
    <submittedName>
        <fullName evidence="8">FTR1 family iron permease</fullName>
    </submittedName>
</protein>
<name>A0ABS1J5N5_9BACL</name>
<evidence type="ECO:0000256" key="6">
    <source>
        <dbReference type="SAM" id="Phobius"/>
    </source>
</evidence>
<evidence type="ECO:0000256" key="1">
    <source>
        <dbReference type="ARBA" id="ARBA00004141"/>
    </source>
</evidence>
<keyword evidence="7" id="KW-0732">Signal</keyword>